<dbReference type="InterPro" id="IPR013538">
    <property type="entry name" value="ASHA1/2-like_C"/>
</dbReference>
<dbReference type="EMBL" id="BLAE01000005">
    <property type="protein sequence ID" value="GES07146.1"/>
    <property type="molecule type" value="Genomic_DNA"/>
</dbReference>
<dbReference type="OrthoDB" id="3365660at2"/>
<comment type="similarity">
    <text evidence="1">Belongs to the AHA1 family.</text>
</comment>
<protein>
    <submittedName>
        <fullName evidence="3">Activator of HSP90 ATPase</fullName>
    </submittedName>
</protein>
<sequence>MTVYTLNPELDLVLERTVDVAPELVWKAWTTPELLKQWFAPRPWSTPFCEIDLRPGGRFNTTMRSPEGEEYPNSGCILLVEEGSTLIFTSGLGPGFRPQTTEGEADFPFTAVINIKPDGNGTKYTAIAMHADSSTRKTHEDMGFAEGWGMALDQLVELAKSL</sequence>
<accession>A0A5M3WE80</accession>
<gene>
    <name evidence="3" type="ORF">Amac_007410</name>
</gene>
<feature type="domain" description="Activator of Hsp90 ATPase homologue 1/2-like C-terminal" evidence="2">
    <location>
        <begin position="20"/>
        <end position="159"/>
    </location>
</feature>
<evidence type="ECO:0000313" key="3">
    <source>
        <dbReference type="EMBL" id="GES07146.1"/>
    </source>
</evidence>
<evidence type="ECO:0000256" key="1">
    <source>
        <dbReference type="ARBA" id="ARBA00006817"/>
    </source>
</evidence>
<comment type="caution">
    <text evidence="3">The sequence shown here is derived from an EMBL/GenBank/DDBJ whole genome shotgun (WGS) entry which is preliminary data.</text>
</comment>
<proteinExistence type="inferred from homology"/>
<dbReference type="Proteomes" id="UP000331127">
    <property type="component" value="Unassembled WGS sequence"/>
</dbReference>
<dbReference type="InterPro" id="IPR023393">
    <property type="entry name" value="START-like_dom_sf"/>
</dbReference>
<evidence type="ECO:0000259" key="2">
    <source>
        <dbReference type="Pfam" id="PF08327"/>
    </source>
</evidence>
<evidence type="ECO:0000313" key="4">
    <source>
        <dbReference type="Proteomes" id="UP000331127"/>
    </source>
</evidence>
<reference evidence="3 4" key="1">
    <citation type="submission" date="2019-10" db="EMBL/GenBank/DDBJ databases">
        <title>Whole genome shotgun sequence of Acrocarpospora macrocephala NBRC 16266.</title>
        <authorList>
            <person name="Ichikawa N."/>
            <person name="Kimura A."/>
            <person name="Kitahashi Y."/>
            <person name="Komaki H."/>
            <person name="Oguchi A."/>
        </authorList>
    </citation>
    <scope>NUCLEOTIDE SEQUENCE [LARGE SCALE GENOMIC DNA]</scope>
    <source>
        <strain evidence="3 4">NBRC 16266</strain>
    </source>
</reference>
<dbReference type="AlphaFoldDB" id="A0A5M3WE80"/>
<dbReference type="Pfam" id="PF08327">
    <property type="entry name" value="AHSA1"/>
    <property type="match status" value="1"/>
</dbReference>
<dbReference type="CDD" id="cd08896">
    <property type="entry name" value="SRPBCC_CalC_Aha1-like_3"/>
    <property type="match status" value="1"/>
</dbReference>
<keyword evidence="4" id="KW-1185">Reference proteome</keyword>
<dbReference type="SUPFAM" id="SSF55961">
    <property type="entry name" value="Bet v1-like"/>
    <property type="match status" value="1"/>
</dbReference>
<dbReference type="Gene3D" id="3.30.530.20">
    <property type="match status" value="1"/>
</dbReference>
<organism evidence="3 4">
    <name type="scientific">Acrocarpospora macrocephala</name>
    <dbReference type="NCBI Taxonomy" id="150177"/>
    <lineage>
        <taxon>Bacteria</taxon>
        <taxon>Bacillati</taxon>
        <taxon>Actinomycetota</taxon>
        <taxon>Actinomycetes</taxon>
        <taxon>Streptosporangiales</taxon>
        <taxon>Streptosporangiaceae</taxon>
        <taxon>Acrocarpospora</taxon>
    </lineage>
</organism>
<dbReference type="RefSeq" id="WP_155352861.1">
    <property type="nucleotide sequence ID" value="NZ_BAAAHL010000077.1"/>
</dbReference>
<name>A0A5M3WE80_9ACTN</name>